<organism evidence="2 3">
    <name type="scientific">Nelumbo nucifera</name>
    <name type="common">Sacred lotus</name>
    <dbReference type="NCBI Taxonomy" id="4432"/>
    <lineage>
        <taxon>Eukaryota</taxon>
        <taxon>Viridiplantae</taxon>
        <taxon>Streptophyta</taxon>
        <taxon>Embryophyta</taxon>
        <taxon>Tracheophyta</taxon>
        <taxon>Spermatophyta</taxon>
        <taxon>Magnoliopsida</taxon>
        <taxon>Proteales</taxon>
        <taxon>Nelumbonaceae</taxon>
        <taxon>Nelumbo</taxon>
    </lineage>
</organism>
<reference evidence="2 3" key="1">
    <citation type="journal article" date="2020" name="Mol. Biol. Evol.">
        <title>Distinct Expression and Methylation Patterns for Genes with Different Fates following a Single Whole-Genome Duplication in Flowering Plants.</title>
        <authorList>
            <person name="Shi T."/>
            <person name="Rahmani R.S."/>
            <person name="Gugger P.F."/>
            <person name="Wang M."/>
            <person name="Li H."/>
            <person name="Zhang Y."/>
            <person name="Li Z."/>
            <person name="Wang Q."/>
            <person name="Van de Peer Y."/>
            <person name="Marchal K."/>
            <person name="Chen J."/>
        </authorList>
    </citation>
    <scope>NUCLEOTIDE SEQUENCE [LARGE SCALE GENOMIC DNA]</scope>
    <source>
        <tissue evidence="2">Leaf</tissue>
    </source>
</reference>
<gene>
    <name evidence="2" type="ORF">HUJ06_012997</name>
</gene>
<evidence type="ECO:0000256" key="1">
    <source>
        <dbReference type="SAM" id="MobiDB-lite"/>
    </source>
</evidence>
<dbReference type="AlphaFoldDB" id="A0A822Z5E3"/>
<feature type="compositionally biased region" description="Low complexity" evidence="1">
    <location>
        <begin position="123"/>
        <end position="138"/>
    </location>
</feature>
<dbReference type="EMBL" id="DUZY01000005">
    <property type="protein sequence ID" value="DAD38675.1"/>
    <property type="molecule type" value="Genomic_DNA"/>
</dbReference>
<dbReference type="Proteomes" id="UP000607653">
    <property type="component" value="Unassembled WGS sequence"/>
</dbReference>
<evidence type="ECO:0000313" key="2">
    <source>
        <dbReference type="EMBL" id="DAD38675.1"/>
    </source>
</evidence>
<evidence type="ECO:0000313" key="3">
    <source>
        <dbReference type="Proteomes" id="UP000607653"/>
    </source>
</evidence>
<sequence length="187" mass="21167">MNRLLQVTERRPQQFLAFLFKVVKDLDLIGQIRQEKDTAKLVEVKKKRLISSAPSSSFAPIKTKMMKMAKMEEVVEEGKAATPVPLQGVGYCTWTMSNTWPWLRGGPVLAQTPLITPPPFTLTDASSPSASGSTTATAMNSYQTDDSQEYSDQMDFLPEMEGRVQKPPPYPFSLFVRWWLLRSFKRS</sequence>
<name>A0A822Z5E3_NELNU</name>
<comment type="caution">
    <text evidence="2">The sequence shown here is derived from an EMBL/GenBank/DDBJ whole genome shotgun (WGS) entry which is preliminary data.</text>
</comment>
<accession>A0A822Z5E3</accession>
<proteinExistence type="predicted"/>
<keyword evidence="3" id="KW-1185">Reference proteome</keyword>
<feature type="region of interest" description="Disordered" evidence="1">
    <location>
        <begin position="123"/>
        <end position="145"/>
    </location>
</feature>
<protein>
    <submittedName>
        <fullName evidence="2">Uncharacterized protein</fullName>
    </submittedName>
</protein>